<feature type="transmembrane region" description="Helical" evidence="1">
    <location>
        <begin position="95"/>
        <end position="113"/>
    </location>
</feature>
<dbReference type="InterPro" id="IPR025671">
    <property type="entry name" value="HXXEE"/>
</dbReference>
<keyword evidence="1" id="KW-0812">Transmembrane</keyword>
<feature type="transmembrane region" description="Helical" evidence="1">
    <location>
        <begin position="119"/>
        <end position="139"/>
    </location>
</feature>
<comment type="caution">
    <text evidence="2">The sequence shown here is derived from an EMBL/GenBank/DDBJ whole genome shotgun (WGS) entry which is preliminary data.</text>
</comment>
<proteinExistence type="predicted"/>
<evidence type="ECO:0000313" key="3">
    <source>
        <dbReference type="Proteomes" id="UP000429595"/>
    </source>
</evidence>
<protein>
    <submittedName>
        <fullName evidence="2">HXXEE domain-containing protein</fullName>
    </submittedName>
</protein>
<gene>
    <name evidence="2" type="ORF">F9802_02905</name>
</gene>
<dbReference type="Proteomes" id="UP000429595">
    <property type="component" value="Unassembled WGS sequence"/>
</dbReference>
<dbReference type="Pfam" id="PF13787">
    <property type="entry name" value="HXXEE"/>
    <property type="match status" value="1"/>
</dbReference>
<evidence type="ECO:0000313" key="2">
    <source>
        <dbReference type="EMBL" id="KAB7709085.1"/>
    </source>
</evidence>
<reference evidence="2 3" key="1">
    <citation type="submission" date="2019-10" db="EMBL/GenBank/DDBJ databases">
        <title>Bacillus aerolatum sp. nov., isolated from bioaerosol of sport playgrounds.</title>
        <authorList>
            <person name="Chen P."/>
            <person name="Zhang G."/>
        </authorList>
    </citation>
    <scope>NUCLEOTIDE SEQUENCE [LARGE SCALE GENOMIC DNA]</scope>
    <source>
        <strain evidence="2 3">CX253</strain>
    </source>
</reference>
<organism evidence="2 3">
    <name type="scientific">Bacillus aerolatus</name>
    <dbReference type="NCBI Taxonomy" id="2653354"/>
    <lineage>
        <taxon>Bacteria</taxon>
        <taxon>Bacillati</taxon>
        <taxon>Bacillota</taxon>
        <taxon>Bacilli</taxon>
        <taxon>Bacillales</taxon>
        <taxon>Bacillaceae</taxon>
        <taxon>Bacillus</taxon>
    </lineage>
</organism>
<keyword evidence="3" id="KW-1185">Reference proteome</keyword>
<keyword evidence="1" id="KW-1133">Transmembrane helix</keyword>
<feature type="transmembrane region" description="Helical" evidence="1">
    <location>
        <begin position="65"/>
        <end position="83"/>
    </location>
</feature>
<keyword evidence="1" id="KW-0472">Membrane</keyword>
<accession>A0A6I1FK87</accession>
<name>A0A6I1FK87_9BACI</name>
<evidence type="ECO:0000256" key="1">
    <source>
        <dbReference type="SAM" id="Phobius"/>
    </source>
</evidence>
<dbReference type="EMBL" id="WEIO01000001">
    <property type="protein sequence ID" value="KAB7709085.1"/>
    <property type="molecule type" value="Genomic_DNA"/>
</dbReference>
<dbReference type="AlphaFoldDB" id="A0A6I1FK87"/>
<dbReference type="RefSeq" id="WP_152149611.1">
    <property type="nucleotide sequence ID" value="NZ_WEIO01000001.1"/>
</dbReference>
<feature type="transmembrane region" description="Helical" evidence="1">
    <location>
        <begin position="151"/>
        <end position="173"/>
    </location>
</feature>
<sequence length="174" mass="19350">MFAQVKRLLPLRAVLWLFPLVFLIHDMEELVLIESWMENHRGMLAEKLHLGGWNLQGVLWTTPRFAIAVTVLLGLICIASYCAARPGATAKDRKWFVIGITALFLNVFTHLAQTALFHSYTPGVVTAIAVVLPYTLYTYGRLLQKGWVSRVFVRSMLLVAGVILAAGIIGSTVL</sequence>